<feature type="chain" id="PRO_5045288736" evidence="1">
    <location>
        <begin position="22"/>
        <end position="331"/>
    </location>
</feature>
<sequence length="331" mass="36922">MKRIAISLLAAALAVSLTACGGPKLSDSDLMDIAQQQVSYDREGLEVTAVKLVSSTEGKDNCSDVVVTVTSETDYVTYEDQYTLTLKYDEDSKQWRNASGDDVQRTTLRAEAKTIPDSDSLADIIYENQQDGYGQLEIETDDDTYRSRIMPFDYTVGEPVSGVSENGSAILTVPLQVEGCRFGWLIFHGTMEAELGIWPDTGKWQLHSVEPSDGFSVSSVLDGRSYTSDVYDRTGPFQDYPRQYTDTIHFGTFDWETQSFPGTTITTNNLTENTEETEEVDCYLSENTMAKDSNLSLHLSTWSFYAELPQDDADPLDGNSSYLGDWHFTLQ</sequence>
<evidence type="ECO:0000313" key="3">
    <source>
        <dbReference type="Proteomes" id="UP000768567"/>
    </source>
</evidence>
<accession>A0ABR9R5S1</accession>
<comment type="caution">
    <text evidence="2">The sequence shown here is derived from an EMBL/GenBank/DDBJ whole genome shotgun (WGS) entry which is preliminary data.</text>
</comment>
<protein>
    <submittedName>
        <fullName evidence="2">Uncharacterized protein</fullName>
    </submittedName>
</protein>
<proteinExistence type="predicted"/>
<gene>
    <name evidence="2" type="ORF">INF35_11880</name>
</gene>
<dbReference type="Proteomes" id="UP000768567">
    <property type="component" value="Unassembled WGS sequence"/>
</dbReference>
<name>A0ABR9R5S1_9FIRM</name>
<keyword evidence="1" id="KW-0732">Signal</keyword>
<reference evidence="2 3" key="1">
    <citation type="submission" date="2020-10" db="EMBL/GenBank/DDBJ databases">
        <title>ChiBAC.</title>
        <authorList>
            <person name="Zenner C."/>
            <person name="Hitch T.C.A."/>
            <person name="Clavel T."/>
        </authorList>
    </citation>
    <scope>NUCLEOTIDE SEQUENCE [LARGE SCALE GENOMIC DNA]</scope>
    <source>
        <strain evidence="2 3">DSM 109015</strain>
    </source>
</reference>
<dbReference type="PROSITE" id="PS51257">
    <property type="entry name" value="PROKAR_LIPOPROTEIN"/>
    <property type="match status" value="1"/>
</dbReference>
<dbReference type="RefSeq" id="WP_193502665.1">
    <property type="nucleotide sequence ID" value="NZ_JADCKC010000003.1"/>
</dbReference>
<organism evidence="2 3">
    <name type="scientific">Gemmiger gallinarum</name>
    <dbReference type="NCBI Taxonomy" id="2779354"/>
    <lineage>
        <taxon>Bacteria</taxon>
        <taxon>Bacillati</taxon>
        <taxon>Bacillota</taxon>
        <taxon>Clostridia</taxon>
        <taxon>Eubacteriales</taxon>
        <taxon>Gemmiger</taxon>
    </lineage>
</organism>
<evidence type="ECO:0000313" key="2">
    <source>
        <dbReference type="EMBL" id="MBE5038486.1"/>
    </source>
</evidence>
<dbReference type="EMBL" id="JADCKC010000003">
    <property type="protein sequence ID" value="MBE5038486.1"/>
    <property type="molecule type" value="Genomic_DNA"/>
</dbReference>
<evidence type="ECO:0000256" key="1">
    <source>
        <dbReference type="SAM" id="SignalP"/>
    </source>
</evidence>
<keyword evidence="3" id="KW-1185">Reference proteome</keyword>
<feature type="signal peptide" evidence="1">
    <location>
        <begin position="1"/>
        <end position="21"/>
    </location>
</feature>